<dbReference type="PANTHER" id="PTHR47660">
    <property type="entry name" value="TRANSCRIPTION FACTOR WITH C2H2 AND ZN(2)-CYS(6) DNA BINDING DOMAIN (EUROFUNG)-RELATED-RELATED"/>
    <property type="match status" value="1"/>
</dbReference>
<dbReference type="OrthoDB" id="5091629at2759"/>
<sequence>MVASARSRRNGDRSEPGKHICPLCGRRFDRSDSLKRHGRTHDGAHRGRKNRKRSCLACASAKTKCSEEVPSCERCDIKGLNCVYASEKLQPRNDDLDLENHTCPEGAETGEIVVSGVAGSFPLATTATLFNASFPDQQLLSHELVPSQMDVSYTEALLDDSGTVEQQPEPAWWSQTALDQFIGVADFYPTYTSPSSWEWQSPTTTLNMIPGPISPVASATAVAAPLCYPFGAVPSGSVLPKTEPQLYYSNSTGSEVPAPVSNPLSNGEPPDRMAVTLDKPSSPTPGHRQPERPTKTLPALAGGPQEPFPILFSIPPATSATRKNLENYLRLPLTQSLWTPMSIVEFPSAPQLDYLIDLYFANFDTLLPMIHRPTFDLGAYPVLTLSMCAIGVLYSDFENARAFSKALCELLRRLFVCMSEQNAMVTRSYEFLAAQTLQSVLSNSSSGKRLFEFGDNNRSLVVASARAAGLFANRRPKAASDKYNGASSIQEQWLSWIQAERLRRLAWSIYIFDASATYYRNCRPHLSLVEMKVDLPASTSHWEAESSRAWASLQPWTNGAPPRNASFRETLERLVARHSSSSLGPDATQSLSPDSSISSTTQRLGRNSEETDEFHLILMTTTLLRTVWDYRDCVLSLQGPAPMPELFTHSVPAKDMDTALSLLTTLAATAPLEAIASATGAGAQSFNGLSGLHEERQFHGLVHRTRISLVAQIIAADQISNHLDAEWRRGAAAGDQNVREVAAERLRAWGETYPVEVRRMARIGAQLLSISRLYPYHMPREPYDAFRAGLLLWTMAPLIRAATPVASSQASPARAPAHRRVCQLDWLGDQNSPEGACLQEWIDHGGDHFVLRMHEIPDICTRQGSRQILLSTSKVLQKLHVWGASEVYRDIVLRALREDERAHRDNNPAASA</sequence>
<organism evidence="11 12">
    <name type="scientific">Beauveria bassiana</name>
    <name type="common">White muscardine disease fungus</name>
    <name type="synonym">Tritirachium shiotae</name>
    <dbReference type="NCBI Taxonomy" id="176275"/>
    <lineage>
        <taxon>Eukaryota</taxon>
        <taxon>Fungi</taxon>
        <taxon>Dikarya</taxon>
        <taxon>Ascomycota</taxon>
        <taxon>Pezizomycotina</taxon>
        <taxon>Sordariomycetes</taxon>
        <taxon>Hypocreomycetidae</taxon>
        <taxon>Hypocreales</taxon>
        <taxon>Cordycipitaceae</taxon>
        <taxon>Beauveria</taxon>
    </lineage>
</organism>
<feature type="compositionally biased region" description="Polar residues" evidence="8">
    <location>
        <begin position="578"/>
        <end position="589"/>
    </location>
</feature>
<keyword evidence="1" id="KW-0479">Metal-binding</keyword>
<dbReference type="InterPro" id="IPR013087">
    <property type="entry name" value="Znf_C2H2_type"/>
</dbReference>
<proteinExistence type="predicted"/>
<gene>
    <name evidence="11" type="ORF">BB8028_0007g04890</name>
</gene>
<keyword evidence="3" id="KW-0862">Zinc</keyword>
<dbReference type="PROSITE" id="PS00028">
    <property type="entry name" value="ZINC_FINGER_C2H2_1"/>
    <property type="match status" value="1"/>
</dbReference>
<keyword evidence="6" id="KW-0539">Nucleus</keyword>
<evidence type="ECO:0000256" key="7">
    <source>
        <dbReference type="PROSITE-ProRule" id="PRU00042"/>
    </source>
</evidence>
<dbReference type="PANTHER" id="PTHR47660:SF2">
    <property type="entry name" value="TRANSCRIPTION FACTOR WITH C2H2 AND ZN(2)-CYS(6) DNA BINDING DOMAIN (EUROFUNG)"/>
    <property type="match status" value="1"/>
</dbReference>
<dbReference type="Pfam" id="PF00172">
    <property type="entry name" value="Zn_clus"/>
    <property type="match status" value="1"/>
</dbReference>
<evidence type="ECO:0000256" key="2">
    <source>
        <dbReference type="ARBA" id="ARBA00022771"/>
    </source>
</evidence>
<dbReference type="GO" id="GO:0003677">
    <property type="term" value="F:DNA binding"/>
    <property type="evidence" value="ECO:0007669"/>
    <property type="project" value="InterPro"/>
</dbReference>
<dbReference type="GO" id="GO:0000981">
    <property type="term" value="F:DNA-binding transcription factor activity, RNA polymerase II-specific"/>
    <property type="evidence" value="ECO:0007669"/>
    <property type="project" value="InterPro"/>
</dbReference>
<feature type="domain" description="Zn(2)-C6 fungal-type" evidence="9">
    <location>
        <begin position="54"/>
        <end position="84"/>
    </location>
</feature>
<dbReference type="Proteomes" id="UP000237441">
    <property type="component" value="Unassembled WGS sequence"/>
</dbReference>
<dbReference type="InterPro" id="IPR007219">
    <property type="entry name" value="XnlR_reg_dom"/>
</dbReference>
<evidence type="ECO:0000256" key="8">
    <source>
        <dbReference type="SAM" id="MobiDB-lite"/>
    </source>
</evidence>
<keyword evidence="5" id="KW-0804">Transcription</keyword>
<dbReference type="EMBL" id="JRHA01000007">
    <property type="protein sequence ID" value="PQK17294.1"/>
    <property type="molecule type" value="Genomic_DNA"/>
</dbReference>
<dbReference type="CDD" id="cd00067">
    <property type="entry name" value="GAL4"/>
    <property type="match status" value="1"/>
</dbReference>
<accession>A0A2S7YMT2</accession>
<dbReference type="FunFam" id="3.30.160.60:FF:000446">
    <property type="entry name" value="Zinc finger protein"/>
    <property type="match status" value="1"/>
</dbReference>
<dbReference type="SUPFAM" id="SSF57701">
    <property type="entry name" value="Zn2/Cys6 DNA-binding domain"/>
    <property type="match status" value="1"/>
</dbReference>
<dbReference type="PROSITE" id="PS50157">
    <property type="entry name" value="ZINC_FINGER_C2H2_2"/>
    <property type="match status" value="1"/>
</dbReference>
<evidence type="ECO:0000256" key="1">
    <source>
        <dbReference type="ARBA" id="ARBA00022723"/>
    </source>
</evidence>
<evidence type="ECO:0000259" key="10">
    <source>
        <dbReference type="PROSITE" id="PS50157"/>
    </source>
</evidence>
<dbReference type="GO" id="GO:0006351">
    <property type="term" value="P:DNA-templated transcription"/>
    <property type="evidence" value="ECO:0007669"/>
    <property type="project" value="InterPro"/>
</dbReference>
<name>A0A2S7YMT2_BEABA</name>
<evidence type="ECO:0000256" key="3">
    <source>
        <dbReference type="ARBA" id="ARBA00022833"/>
    </source>
</evidence>
<dbReference type="Gene3D" id="4.10.240.10">
    <property type="entry name" value="Zn(2)-C6 fungal-type DNA-binding domain"/>
    <property type="match status" value="1"/>
</dbReference>
<evidence type="ECO:0000259" key="9">
    <source>
        <dbReference type="PROSITE" id="PS50048"/>
    </source>
</evidence>
<dbReference type="AlphaFoldDB" id="A0A2S7YMT2"/>
<dbReference type="SMART" id="SM00066">
    <property type="entry name" value="GAL4"/>
    <property type="match status" value="1"/>
</dbReference>
<evidence type="ECO:0000313" key="12">
    <source>
        <dbReference type="Proteomes" id="UP000237441"/>
    </source>
</evidence>
<keyword evidence="4" id="KW-0805">Transcription regulation</keyword>
<dbReference type="Gene3D" id="3.30.160.60">
    <property type="entry name" value="Classic Zinc Finger"/>
    <property type="match status" value="1"/>
</dbReference>
<comment type="caution">
    <text evidence="11">The sequence shown here is derived from an EMBL/GenBank/DDBJ whole genome shotgun (WGS) entry which is preliminary data.</text>
</comment>
<protein>
    <recommendedName>
        <fullName evidence="13">C2H2 type zinc finger domain protein</fullName>
    </recommendedName>
</protein>
<dbReference type="InterPro" id="IPR036864">
    <property type="entry name" value="Zn2-C6_fun-type_DNA-bd_sf"/>
</dbReference>
<evidence type="ECO:0000256" key="5">
    <source>
        <dbReference type="ARBA" id="ARBA00023163"/>
    </source>
</evidence>
<evidence type="ECO:0000256" key="6">
    <source>
        <dbReference type="ARBA" id="ARBA00023242"/>
    </source>
</evidence>
<dbReference type="CDD" id="cd12148">
    <property type="entry name" value="fungal_TF_MHR"/>
    <property type="match status" value="1"/>
</dbReference>
<evidence type="ECO:0000313" key="11">
    <source>
        <dbReference type="EMBL" id="PQK17294.1"/>
    </source>
</evidence>
<feature type="domain" description="C2H2-type" evidence="10">
    <location>
        <begin position="19"/>
        <end position="46"/>
    </location>
</feature>
<dbReference type="SUPFAM" id="SSF57667">
    <property type="entry name" value="beta-beta-alpha zinc fingers"/>
    <property type="match status" value="1"/>
</dbReference>
<keyword evidence="2 7" id="KW-0863">Zinc-finger</keyword>
<reference evidence="11 12" key="1">
    <citation type="submission" date="2016-07" db="EMBL/GenBank/DDBJ databases">
        <title>Comparative genomics of the entomopathogenic fungus Beauveria bassiana.</title>
        <authorList>
            <person name="Valero Jimenez C.A."/>
            <person name="Zwaan B.J."/>
            <person name="Van Kan J.A."/>
            <person name="Takken W."/>
            <person name="Debets A.J."/>
            <person name="Schoustra S.E."/>
            <person name="Koenraadt C.J."/>
        </authorList>
    </citation>
    <scope>NUCLEOTIDE SEQUENCE [LARGE SCALE GENOMIC DNA]</scope>
    <source>
        <strain evidence="11 12">ARSEF 8028</strain>
    </source>
</reference>
<evidence type="ECO:0000256" key="4">
    <source>
        <dbReference type="ARBA" id="ARBA00023015"/>
    </source>
</evidence>
<dbReference type="InterPro" id="IPR036236">
    <property type="entry name" value="Znf_C2H2_sf"/>
</dbReference>
<dbReference type="PROSITE" id="PS00463">
    <property type="entry name" value="ZN2_CY6_FUNGAL_1"/>
    <property type="match status" value="1"/>
</dbReference>
<feature type="compositionally biased region" description="Low complexity" evidence="8">
    <location>
        <begin position="590"/>
        <end position="599"/>
    </location>
</feature>
<feature type="region of interest" description="Disordered" evidence="8">
    <location>
        <begin position="249"/>
        <end position="297"/>
    </location>
</feature>
<dbReference type="Pfam" id="PF04082">
    <property type="entry name" value="Fungal_trans"/>
    <property type="match status" value="1"/>
</dbReference>
<dbReference type="GO" id="GO:0008270">
    <property type="term" value="F:zinc ion binding"/>
    <property type="evidence" value="ECO:0007669"/>
    <property type="project" value="UniProtKB-KW"/>
</dbReference>
<feature type="region of interest" description="Disordered" evidence="8">
    <location>
        <begin position="578"/>
        <end position="606"/>
    </location>
</feature>
<dbReference type="InterPro" id="IPR001138">
    <property type="entry name" value="Zn2Cys6_DnaBD"/>
</dbReference>
<dbReference type="PROSITE" id="PS50048">
    <property type="entry name" value="ZN2_CY6_FUNGAL_2"/>
    <property type="match status" value="1"/>
</dbReference>
<dbReference type="PRINTS" id="PR00755">
    <property type="entry name" value="AFLATOXINBRP"/>
</dbReference>
<evidence type="ECO:0008006" key="13">
    <source>
        <dbReference type="Google" id="ProtNLM"/>
    </source>
</evidence>